<keyword evidence="11" id="KW-1185">Reference proteome</keyword>
<dbReference type="SUPFAM" id="SSF53474">
    <property type="entry name" value="alpha/beta-Hydrolases"/>
    <property type="match status" value="1"/>
</dbReference>
<evidence type="ECO:0000256" key="3">
    <source>
        <dbReference type="ARBA" id="ARBA00012568"/>
    </source>
</evidence>
<reference evidence="10 11" key="1">
    <citation type="submission" date="2015-09" db="EMBL/GenBank/DDBJ databases">
        <title>Draft genome sequence of Alicyclobacillus ferrooxydans DSM 22381.</title>
        <authorList>
            <person name="Hemp J."/>
        </authorList>
    </citation>
    <scope>NUCLEOTIDE SEQUENCE [LARGE SCALE GENOMIC DNA]</scope>
    <source>
        <strain evidence="10 11">TC-34</strain>
    </source>
</reference>
<evidence type="ECO:0000256" key="6">
    <source>
        <dbReference type="ARBA" id="ARBA00029605"/>
    </source>
</evidence>
<evidence type="ECO:0000256" key="7">
    <source>
        <dbReference type="PIRNR" id="PIRNR005539"/>
    </source>
</evidence>
<evidence type="ECO:0000259" key="9">
    <source>
        <dbReference type="Pfam" id="PF00561"/>
    </source>
</evidence>
<comment type="caution">
    <text evidence="10">The sequence shown here is derived from an EMBL/GenBank/DDBJ whole genome shotgun (WGS) entry which is preliminary data.</text>
</comment>
<dbReference type="Pfam" id="PF00561">
    <property type="entry name" value="Abhydrolase_1"/>
    <property type="match status" value="1"/>
</dbReference>
<dbReference type="AlphaFoldDB" id="A0A0N8PPM7"/>
<dbReference type="NCBIfam" id="TIGR01250">
    <property type="entry name" value="pro_imino_pep_2"/>
    <property type="match status" value="1"/>
</dbReference>
<sequence length="290" mass="33089">MGLEGYITVEGGRVWYDRVSSENHNKTPLLVLHGGPGSAHLGMRPLETLADEREVIFYDQLGCGHSDRPTDKSLWTTERYVEELATLRKELNLSDVHILGHSWGTMLLCDYLLTKPTGVRSAIFSSPCLSAPRWVEDANRYREDLPAEIQTVLTRCEENGTTDSEEYEKAAEVYMKRHVCRVEVPKEAREARKWAFGEEVYQTMWGPSEFHATGVLKTYDRTNRLHEIKERSLFVCGEYDEASPDSTNYYHSLVAGSEFRVMTGCSHSPLREDPDAYLALIRAFLNRMDA</sequence>
<evidence type="ECO:0000256" key="8">
    <source>
        <dbReference type="PIRSR" id="PIRSR005539-1"/>
    </source>
</evidence>
<dbReference type="GO" id="GO:0004177">
    <property type="term" value="F:aminopeptidase activity"/>
    <property type="evidence" value="ECO:0007669"/>
    <property type="project" value="UniProtKB-KW"/>
</dbReference>
<dbReference type="Proteomes" id="UP000050482">
    <property type="component" value="Unassembled WGS sequence"/>
</dbReference>
<dbReference type="EMBL" id="LJCO01000026">
    <property type="protein sequence ID" value="KPV44757.1"/>
    <property type="molecule type" value="Genomic_DNA"/>
</dbReference>
<organism evidence="10 11">
    <name type="scientific">Alicyclobacillus ferrooxydans</name>
    <dbReference type="NCBI Taxonomy" id="471514"/>
    <lineage>
        <taxon>Bacteria</taxon>
        <taxon>Bacillati</taxon>
        <taxon>Bacillota</taxon>
        <taxon>Bacilli</taxon>
        <taxon>Bacillales</taxon>
        <taxon>Alicyclobacillaceae</taxon>
        <taxon>Alicyclobacillus</taxon>
    </lineage>
</organism>
<feature type="active site" evidence="8">
    <location>
        <position position="240"/>
    </location>
</feature>
<dbReference type="PIRSF" id="PIRSF005539">
    <property type="entry name" value="Pept_S33_TRI_F1"/>
    <property type="match status" value="1"/>
</dbReference>
<dbReference type="PATRIC" id="fig|471514.4.peg.2485"/>
<evidence type="ECO:0000313" key="10">
    <source>
        <dbReference type="EMBL" id="KPV44757.1"/>
    </source>
</evidence>
<comment type="function">
    <text evidence="7">Releases the N-terminal proline from various substrates.</text>
</comment>
<dbReference type="GO" id="GO:0006508">
    <property type="term" value="P:proteolysis"/>
    <property type="evidence" value="ECO:0007669"/>
    <property type="project" value="UniProtKB-KW"/>
</dbReference>
<keyword evidence="5 7" id="KW-0378">Hydrolase</keyword>
<comment type="catalytic activity">
    <reaction evidence="1 7">
        <text>Release of N-terminal proline from a peptide.</text>
        <dbReference type="EC" id="3.4.11.5"/>
    </reaction>
</comment>
<evidence type="ECO:0000256" key="1">
    <source>
        <dbReference type="ARBA" id="ARBA00001585"/>
    </source>
</evidence>
<feature type="active site" description="Nucleophile" evidence="8">
    <location>
        <position position="102"/>
    </location>
</feature>
<gene>
    <name evidence="10" type="ORF">AN477_05550</name>
</gene>
<dbReference type="InterPro" id="IPR002410">
    <property type="entry name" value="Peptidase_S33"/>
</dbReference>
<evidence type="ECO:0000256" key="5">
    <source>
        <dbReference type="ARBA" id="ARBA00022801"/>
    </source>
</evidence>
<dbReference type="OrthoDB" id="9796770at2"/>
<evidence type="ECO:0000256" key="2">
    <source>
        <dbReference type="ARBA" id="ARBA00010088"/>
    </source>
</evidence>
<comment type="similarity">
    <text evidence="2 7">Belongs to the peptidase S33 family.</text>
</comment>
<keyword evidence="7" id="KW-0645">Protease</keyword>
<dbReference type="InterPro" id="IPR005945">
    <property type="entry name" value="Pro_imino_pep"/>
</dbReference>
<dbReference type="Gene3D" id="3.40.50.1820">
    <property type="entry name" value="alpha/beta hydrolase"/>
    <property type="match status" value="1"/>
</dbReference>
<dbReference type="PANTHER" id="PTHR43798">
    <property type="entry name" value="MONOACYLGLYCEROL LIPASE"/>
    <property type="match status" value="1"/>
</dbReference>
<dbReference type="STRING" id="471514.AN477_05550"/>
<evidence type="ECO:0000256" key="4">
    <source>
        <dbReference type="ARBA" id="ARBA00021843"/>
    </source>
</evidence>
<feature type="active site" description="Proton donor" evidence="8">
    <location>
        <position position="267"/>
    </location>
</feature>
<proteinExistence type="inferred from homology"/>
<dbReference type="InterPro" id="IPR000073">
    <property type="entry name" value="AB_hydrolase_1"/>
</dbReference>
<keyword evidence="7" id="KW-0031">Aminopeptidase</keyword>
<name>A0A0N8PPM7_9BACL</name>
<dbReference type="InterPro" id="IPR050266">
    <property type="entry name" value="AB_hydrolase_sf"/>
</dbReference>
<feature type="domain" description="AB hydrolase-1" evidence="9">
    <location>
        <begin position="28"/>
        <end position="271"/>
    </location>
</feature>
<dbReference type="PRINTS" id="PR00793">
    <property type="entry name" value="PROAMNOPTASE"/>
</dbReference>
<accession>A0A0N8PPM7</accession>
<dbReference type="EC" id="3.4.11.5" evidence="3 7"/>
<dbReference type="RefSeq" id="WP_054968185.1">
    <property type="nucleotide sequence ID" value="NZ_LJCO01000026.1"/>
</dbReference>
<protein>
    <recommendedName>
        <fullName evidence="4 7">Proline iminopeptidase</fullName>
        <shortName evidence="7">PIP</shortName>
        <ecNumber evidence="3 7">3.4.11.5</ecNumber>
    </recommendedName>
    <alternativeName>
        <fullName evidence="6 7">Prolyl aminopeptidase</fullName>
    </alternativeName>
</protein>
<dbReference type="InterPro" id="IPR029058">
    <property type="entry name" value="AB_hydrolase_fold"/>
</dbReference>
<evidence type="ECO:0000313" key="11">
    <source>
        <dbReference type="Proteomes" id="UP000050482"/>
    </source>
</evidence>